<organism evidence="1 2">
    <name type="scientific">Klebsiella pneumoniae subsp. ozaenae</name>
    <dbReference type="NCBI Taxonomy" id="574"/>
    <lineage>
        <taxon>Bacteria</taxon>
        <taxon>Pseudomonadati</taxon>
        <taxon>Pseudomonadota</taxon>
        <taxon>Gammaproteobacteria</taxon>
        <taxon>Enterobacterales</taxon>
        <taxon>Enterobacteriaceae</taxon>
        <taxon>Klebsiella/Raoultella group</taxon>
        <taxon>Klebsiella</taxon>
        <taxon>Klebsiella pneumoniae complex</taxon>
    </lineage>
</organism>
<dbReference type="Proteomes" id="UP000254487">
    <property type="component" value="Unassembled WGS sequence"/>
</dbReference>
<proteinExistence type="predicted"/>
<sequence>MPDGGYALSGLRSPVYQTVTHTVGPAQAQRRRASCTKPRSRRCAGWRLRLIRPTEPCISNGYSHRRPAQAQRRRASCTKPRSRRCAGWRLRLIRPTEPCISNGYSHRRPAQAQRRRASCTRLRSRRYAGWRLRLIRPTFTPALRLAPAGGFPSHRLSPLIHTTIRLFIALLPR</sequence>
<dbReference type="EMBL" id="UGLW01000003">
    <property type="protein sequence ID" value="STV25204.1"/>
    <property type="molecule type" value="Genomic_DNA"/>
</dbReference>
<evidence type="ECO:0000313" key="2">
    <source>
        <dbReference type="Proteomes" id="UP000254487"/>
    </source>
</evidence>
<protein>
    <submittedName>
        <fullName evidence="1">Uncharacterized protein</fullName>
    </submittedName>
</protein>
<evidence type="ECO:0000313" key="1">
    <source>
        <dbReference type="EMBL" id="STV25204.1"/>
    </source>
</evidence>
<name>A0A378AYD5_KLEPO</name>
<reference evidence="1 2" key="1">
    <citation type="submission" date="2018-06" db="EMBL/GenBank/DDBJ databases">
        <authorList>
            <consortium name="Pathogen Informatics"/>
            <person name="Doyle S."/>
        </authorList>
    </citation>
    <scope>NUCLEOTIDE SEQUENCE [LARGE SCALE GENOMIC DNA]</scope>
    <source>
        <strain evidence="1 2">NCTC10313</strain>
    </source>
</reference>
<dbReference type="AlphaFoldDB" id="A0A378AYD5"/>
<accession>A0A378AYD5</accession>
<dbReference type="STRING" id="1218098.GCA_001598715_02085"/>
<gene>
    <name evidence="1" type="ORF">NCTC10313_06423</name>
</gene>